<evidence type="ECO:0000256" key="8">
    <source>
        <dbReference type="PROSITE-ProRule" id="PRU00235"/>
    </source>
</evidence>
<dbReference type="PROSITE" id="PS50012">
    <property type="entry name" value="RCC1_3"/>
    <property type="match status" value="2"/>
</dbReference>
<dbReference type="InterPro" id="IPR009091">
    <property type="entry name" value="RCC1/BLIP-II"/>
</dbReference>
<comment type="similarity">
    <text evidence="1">Belongs to the HAD-like hydrolase superfamily. EYA family.</text>
</comment>
<dbReference type="InterPro" id="IPR036412">
    <property type="entry name" value="HAD-like_sf"/>
</dbReference>
<dbReference type="PROSITE" id="PS00626">
    <property type="entry name" value="RCC1_2"/>
    <property type="match status" value="1"/>
</dbReference>
<keyword evidence="4 7" id="KW-0460">Magnesium</keyword>
<dbReference type="Proteomes" id="UP000583929">
    <property type="component" value="Unassembled WGS sequence"/>
</dbReference>
<keyword evidence="5" id="KW-0904">Protein phosphatase</keyword>
<comment type="cofactor">
    <cofactor evidence="7">
        <name>Mg(2+)</name>
        <dbReference type="ChEBI" id="CHEBI:18420"/>
    </cofactor>
    <text evidence="7">Binds 1 Mg(2+) ion per subunit.</text>
</comment>
<evidence type="ECO:0000256" key="6">
    <source>
        <dbReference type="ARBA" id="ARBA00051722"/>
    </source>
</evidence>
<sequence length="255" mass="27769">MALTEDGKIMNWGAHFNYEIGSGDNIGGWKPTPVTSLEDVRIMQIASGGYHSLALTDDGKMLLWGHGGHGQLGHSSISSCKTPEMIEALANERVVYIACGGSSSAAVTARTFLEECSTGKEETSVATADGITDSAASKSQHVNVLVTSGSLIPSLVKCLLFRFDNIITHENVYSSWDVGKPQCFQWIKERFNSSSVRFCVIGDGWEECEAAEIMQWPFIKIDPRPGCTERFPGLTLKTIGFYLSVVYGNSEPEDD</sequence>
<keyword evidence="7" id="KW-0479">Metal-binding</keyword>
<dbReference type="Pfam" id="PF00415">
    <property type="entry name" value="RCC1"/>
    <property type="match status" value="2"/>
</dbReference>
<keyword evidence="3" id="KW-0378">Hydrolase</keyword>
<dbReference type="PANTHER" id="PTHR10190:SF16">
    <property type="entry name" value="DEVELOPMENTAL PROTEIN EYES ABSENT"/>
    <property type="match status" value="1"/>
</dbReference>
<accession>A0A7J6GET5</accession>
<dbReference type="GO" id="GO:0004725">
    <property type="term" value="F:protein tyrosine phosphatase activity"/>
    <property type="evidence" value="ECO:0007669"/>
    <property type="project" value="UniProtKB-EC"/>
</dbReference>
<dbReference type="GO" id="GO:0045739">
    <property type="term" value="P:positive regulation of DNA repair"/>
    <property type="evidence" value="ECO:0007669"/>
    <property type="project" value="TreeGrafter"/>
</dbReference>
<dbReference type="SUPFAM" id="SSF50985">
    <property type="entry name" value="RCC1/BLIP-II"/>
    <property type="match status" value="1"/>
</dbReference>
<evidence type="ECO:0000256" key="5">
    <source>
        <dbReference type="ARBA" id="ARBA00022912"/>
    </source>
</evidence>
<evidence type="ECO:0000256" key="3">
    <source>
        <dbReference type="ARBA" id="ARBA00022801"/>
    </source>
</evidence>
<dbReference type="PANTHER" id="PTHR10190">
    <property type="entry name" value="EYES ABSENT"/>
    <property type="match status" value="1"/>
</dbReference>
<evidence type="ECO:0000313" key="9">
    <source>
        <dbReference type="EMBL" id="KAF4381358.1"/>
    </source>
</evidence>
<comment type="caution">
    <text evidence="9">The sequence shown here is derived from an EMBL/GenBank/DDBJ whole genome shotgun (WGS) entry which is preliminary data.</text>
</comment>
<reference evidence="9 10" key="1">
    <citation type="journal article" date="2020" name="bioRxiv">
        <title>Sequence and annotation of 42 cannabis genomes reveals extensive copy number variation in cannabinoid synthesis and pathogen resistance genes.</title>
        <authorList>
            <person name="Mckernan K.J."/>
            <person name="Helbert Y."/>
            <person name="Kane L.T."/>
            <person name="Ebling H."/>
            <person name="Zhang L."/>
            <person name="Liu B."/>
            <person name="Eaton Z."/>
            <person name="Mclaughlin S."/>
            <person name="Kingan S."/>
            <person name="Baybayan P."/>
            <person name="Concepcion G."/>
            <person name="Jordan M."/>
            <person name="Riva A."/>
            <person name="Barbazuk W."/>
            <person name="Harkins T."/>
        </authorList>
    </citation>
    <scope>NUCLEOTIDE SEQUENCE [LARGE SCALE GENOMIC DNA]</scope>
    <source>
        <strain evidence="10">cv. Jamaican Lion 4</strain>
        <tissue evidence="9">Leaf</tissue>
    </source>
</reference>
<evidence type="ECO:0000313" key="10">
    <source>
        <dbReference type="Proteomes" id="UP000583929"/>
    </source>
</evidence>
<dbReference type="GO" id="GO:0030154">
    <property type="term" value="P:cell differentiation"/>
    <property type="evidence" value="ECO:0007669"/>
    <property type="project" value="TreeGrafter"/>
</dbReference>
<feature type="repeat" description="RCC1" evidence="8">
    <location>
        <begin position="59"/>
        <end position="110"/>
    </location>
</feature>
<dbReference type="SUPFAM" id="SSF56784">
    <property type="entry name" value="HAD-like"/>
    <property type="match status" value="1"/>
</dbReference>
<evidence type="ECO:0000256" key="7">
    <source>
        <dbReference type="PIRSR" id="PIRSR628472-2"/>
    </source>
</evidence>
<dbReference type="InterPro" id="IPR000408">
    <property type="entry name" value="Reg_chr_condens"/>
</dbReference>
<keyword evidence="10" id="KW-1185">Reference proteome</keyword>
<organism evidence="9 10">
    <name type="scientific">Cannabis sativa</name>
    <name type="common">Hemp</name>
    <name type="synonym">Marijuana</name>
    <dbReference type="NCBI Taxonomy" id="3483"/>
    <lineage>
        <taxon>Eukaryota</taxon>
        <taxon>Viridiplantae</taxon>
        <taxon>Streptophyta</taxon>
        <taxon>Embryophyta</taxon>
        <taxon>Tracheophyta</taxon>
        <taxon>Spermatophyta</taxon>
        <taxon>Magnoliopsida</taxon>
        <taxon>eudicotyledons</taxon>
        <taxon>Gunneridae</taxon>
        <taxon>Pentapetalae</taxon>
        <taxon>rosids</taxon>
        <taxon>fabids</taxon>
        <taxon>Rosales</taxon>
        <taxon>Cannabaceae</taxon>
        <taxon>Cannabis</taxon>
    </lineage>
</organism>
<dbReference type="GO" id="GO:0046872">
    <property type="term" value="F:metal ion binding"/>
    <property type="evidence" value="ECO:0007669"/>
    <property type="project" value="UniProtKB-KW"/>
</dbReference>
<feature type="binding site" evidence="7">
    <location>
        <position position="203"/>
    </location>
    <ligand>
        <name>Mg(2+)</name>
        <dbReference type="ChEBI" id="CHEBI:18420"/>
    </ligand>
</feature>
<comment type="catalytic activity">
    <reaction evidence="6">
        <text>O-phospho-L-tyrosyl-[protein] + H2O = L-tyrosyl-[protein] + phosphate</text>
        <dbReference type="Rhea" id="RHEA:10684"/>
        <dbReference type="Rhea" id="RHEA-COMP:10136"/>
        <dbReference type="Rhea" id="RHEA-COMP:20101"/>
        <dbReference type="ChEBI" id="CHEBI:15377"/>
        <dbReference type="ChEBI" id="CHEBI:43474"/>
        <dbReference type="ChEBI" id="CHEBI:46858"/>
        <dbReference type="ChEBI" id="CHEBI:61978"/>
        <dbReference type="EC" id="3.1.3.48"/>
    </reaction>
</comment>
<dbReference type="AlphaFoldDB" id="A0A7J6GET5"/>
<dbReference type="EC" id="3.1.3.48" evidence="2"/>
<evidence type="ECO:0000256" key="1">
    <source>
        <dbReference type="ARBA" id="ARBA00010501"/>
    </source>
</evidence>
<name>A0A7J6GET5_CANSA</name>
<gene>
    <name evidence="9" type="ORF">G4B88_030265</name>
</gene>
<dbReference type="GO" id="GO:0005634">
    <property type="term" value="C:nucleus"/>
    <property type="evidence" value="ECO:0007669"/>
    <property type="project" value="TreeGrafter"/>
</dbReference>
<proteinExistence type="inferred from homology"/>
<dbReference type="InterPro" id="IPR038102">
    <property type="entry name" value="EYA_dom_sf"/>
</dbReference>
<dbReference type="EMBL" id="JAATIQ010000110">
    <property type="protein sequence ID" value="KAF4381358.1"/>
    <property type="molecule type" value="Genomic_DNA"/>
</dbReference>
<evidence type="ECO:0000256" key="2">
    <source>
        <dbReference type="ARBA" id="ARBA00013064"/>
    </source>
</evidence>
<dbReference type="Gene3D" id="3.40.50.12350">
    <property type="match status" value="1"/>
</dbReference>
<protein>
    <recommendedName>
        <fullName evidence="2">protein-tyrosine-phosphatase</fullName>
        <ecNumber evidence="2">3.1.3.48</ecNumber>
    </recommendedName>
</protein>
<dbReference type="InterPro" id="IPR028472">
    <property type="entry name" value="EYA"/>
</dbReference>
<evidence type="ECO:0000256" key="4">
    <source>
        <dbReference type="ARBA" id="ARBA00022842"/>
    </source>
</evidence>
<feature type="repeat" description="RCC1" evidence="8">
    <location>
        <begin position="7"/>
        <end position="58"/>
    </location>
</feature>